<reference evidence="7 8" key="1">
    <citation type="submission" date="2016-06" db="EMBL/GenBank/DDBJ databases">
        <title>Three novel species with peptidoglycan cell walls form the new genus Lacunisphaera gen. nov. in the family Opitutaceae of the verrucomicrobial subdivision 4.</title>
        <authorList>
            <person name="Rast P."/>
            <person name="Gloeckner I."/>
            <person name="Jogler M."/>
            <person name="Boedeker C."/>
            <person name="Jeske O."/>
            <person name="Wiegand S."/>
            <person name="Reinhardt R."/>
            <person name="Schumann P."/>
            <person name="Rohde M."/>
            <person name="Spring S."/>
            <person name="Gloeckner F.O."/>
            <person name="Jogler C."/>
        </authorList>
    </citation>
    <scope>NUCLEOTIDE SEQUENCE [LARGE SCALE GENOMIC DNA]</scope>
    <source>
        <strain evidence="7 8">IG16b</strain>
    </source>
</reference>
<evidence type="ECO:0000256" key="6">
    <source>
        <dbReference type="SAM" id="Phobius"/>
    </source>
</evidence>
<dbReference type="InterPro" id="IPR012902">
    <property type="entry name" value="N_methyl_site"/>
</dbReference>
<gene>
    <name evidence="7" type="primary">pulG_1</name>
    <name evidence="7" type="ORF">Verru16b_00845</name>
</gene>
<dbReference type="NCBIfam" id="TIGR02532">
    <property type="entry name" value="IV_pilin_GFxxxE"/>
    <property type="match status" value="1"/>
</dbReference>
<protein>
    <submittedName>
        <fullName evidence="7">Type II secretion system protein G</fullName>
    </submittedName>
</protein>
<dbReference type="InterPro" id="IPR000983">
    <property type="entry name" value="Bac_GSPG_pilin"/>
</dbReference>
<proteinExistence type="predicted"/>
<dbReference type="GO" id="GO:0016020">
    <property type="term" value="C:membrane"/>
    <property type="evidence" value="ECO:0007669"/>
    <property type="project" value="UniProtKB-SubCell"/>
</dbReference>
<evidence type="ECO:0000256" key="4">
    <source>
        <dbReference type="ARBA" id="ARBA00022989"/>
    </source>
</evidence>
<evidence type="ECO:0000256" key="1">
    <source>
        <dbReference type="ARBA" id="ARBA00004167"/>
    </source>
</evidence>
<dbReference type="PANTHER" id="PTHR30093">
    <property type="entry name" value="GENERAL SECRETION PATHWAY PROTEIN G"/>
    <property type="match status" value="1"/>
</dbReference>
<dbReference type="EMBL" id="CP016094">
    <property type="protein sequence ID" value="AOS43787.1"/>
    <property type="molecule type" value="Genomic_DNA"/>
</dbReference>
<evidence type="ECO:0000256" key="3">
    <source>
        <dbReference type="ARBA" id="ARBA00022692"/>
    </source>
</evidence>
<accession>A0A1D8ASB3</accession>
<evidence type="ECO:0000313" key="8">
    <source>
        <dbReference type="Proteomes" id="UP000095228"/>
    </source>
</evidence>
<dbReference type="OrthoDB" id="196401at2"/>
<dbReference type="STRING" id="1838286.Verru16b_00845"/>
<dbReference type="Gene3D" id="3.30.700.10">
    <property type="entry name" value="Glycoprotein, Type 4 Pilin"/>
    <property type="match status" value="1"/>
</dbReference>
<name>A0A1D8ASB3_9BACT</name>
<dbReference type="PANTHER" id="PTHR30093:SF44">
    <property type="entry name" value="TYPE II SECRETION SYSTEM CORE PROTEIN G"/>
    <property type="match status" value="1"/>
</dbReference>
<keyword evidence="2" id="KW-0488">Methylation</keyword>
<dbReference type="SUPFAM" id="SSF54523">
    <property type="entry name" value="Pili subunits"/>
    <property type="match status" value="1"/>
</dbReference>
<dbReference type="InterPro" id="IPR045584">
    <property type="entry name" value="Pilin-like"/>
</dbReference>
<dbReference type="Proteomes" id="UP000095228">
    <property type="component" value="Chromosome"/>
</dbReference>
<comment type="subcellular location">
    <subcellularLocation>
        <location evidence="1">Membrane</location>
        <topology evidence="1">Single-pass membrane protein</topology>
    </subcellularLocation>
</comment>
<dbReference type="AlphaFoldDB" id="A0A1D8ASB3"/>
<keyword evidence="8" id="KW-1185">Reference proteome</keyword>
<dbReference type="GO" id="GO:0015627">
    <property type="term" value="C:type II protein secretion system complex"/>
    <property type="evidence" value="ECO:0007669"/>
    <property type="project" value="InterPro"/>
</dbReference>
<keyword evidence="5 6" id="KW-0472">Membrane</keyword>
<dbReference type="PROSITE" id="PS00409">
    <property type="entry name" value="PROKAR_NTER_METHYL"/>
    <property type="match status" value="1"/>
</dbReference>
<dbReference type="GO" id="GO:0015628">
    <property type="term" value="P:protein secretion by the type II secretion system"/>
    <property type="evidence" value="ECO:0007669"/>
    <property type="project" value="InterPro"/>
</dbReference>
<evidence type="ECO:0000256" key="5">
    <source>
        <dbReference type="ARBA" id="ARBA00023136"/>
    </source>
</evidence>
<evidence type="ECO:0000313" key="7">
    <source>
        <dbReference type="EMBL" id="AOS43787.1"/>
    </source>
</evidence>
<organism evidence="7 8">
    <name type="scientific">Lacunisphaera limnophila</name>
    <dbReference type="NCBI Taxonomy" id="1838286"/>
    <lineage>
        <taxon>Bacteria</taxon>
        <taxon>Pseudomonadati</taxon>
        <taxon>Verrucomicrobiota</taxon>
        <taxon>Opitutia</taxon>
        <taxon>Opitutales</taxon>
        <taxon>Opitutaceae</taxon>
        <taxon>Lacunisphaera</taxon>
    </lineage>
</organism>
<dbReference type="RefSeq" id="WP_083270091.1">
    <property type="nucleotide sequence ID" value="NZ_CP016094.1"/>
</dbReference>
<keyword evidence="3 6" id="KW-0812">Transmembrane</keyword>
<dbReference type="Pfam" id="PF07963">
    <property type="entry name" value="N_methyl"/>
    <property type="match status" value="1"/>
</dbReference>
<keyword evidence="4 6" id="KW-1133">Transmembrane helix</keyword>
<sequence>MPSPALPVGSVPRRGFTLVEIMVAIALIGMLAALAIPAFQRTQRASRNARVLNDIRVFSEAFEIYNTQNGGWPDGAAPGVVPTLPITLADNLRATSWQGQTGFGGQWQWDNALASAGDAGICIIGFNCDDNQLSELDTKIDDGNLGTGRFQKTSPTRVIYVIASGS</sequence>
<dbReference type="KEGG" id="obg:Verru16b_00845"/>
<evidence type="ECO:0000256" key="2">
    <source>
        <dbReference type="ARBA" id="ARBA00022481"/>
    </source>
</evidence>
<feature type="transmembrane region" description="Helical" evidence="6">
    <location>
        <begin position="16"/>
        <end position="39"/>
    </location>
</feature>
<dbReference type="PRINTS" id="PR00813">
    <property type="entry name" value="BCTERIALGSPG"/>
</dbReference>